<keyword evidence="8 14" id="KW-0808">Transferase</keyword>
<protein>
    <recommendedName>
        <fullName evidence="4">Glucans biosynthesis glucosyltransferase H</fullName>
    </recommendedName>
</protein>
<keyword evidence="5" id="KW-1003">Cell membrane</keyword>
<dbReference type="GO" id="GO:0005886">
    <property type="term" value="C:plasma membrane"/>
    <property type="evidence" value="ECO:0007669"/>
    <property type="project" value="UniProtKB-SubCell"/>
</dbReference>
<dbReference type="AlphaFoldDB" id="A0A0A0HQ85"/>
<dbReference type="HOGENOM" id="CLU_015730_1_0_5"/>
<evidence type="ECO:0000256" key="3">
    <source>
        <dbReference type="ARBA" id="ARBA00009337"/>
    </source>
</evidence>
<evidence type="ECO:0000256" key="6">
    <source>
        <dbReference type="ARBA" id="ARBA00022519"/>
    </source>
</evidence>
<evidence type="ECO:0000256" key="5">
    <source>
        <dbReference type="ARBA" id="ARBA00022475"/>
    </source>
</evidence>
<dbReference type="STRING" id="215743.ROSMUCSMR3_02275"/>
<feature type="transmembrane region" description="Helical" evidence="12">
    <location>
        <begin position="484"/>
        <end position="503"/>
    </location>
</feature>
<evidence type="ECO:0000256" key="2">
    <source>
        <dbReference type="ARBA" id="ARBA00005001"/>
    </source>
</evidence>
<evidence type="ECO:0000256" key="11">
    <source>
        <dbReference type="ARBA" id="ARBA00023136"/>
    </source>
</evidence>
<proteinExistence type="inferred from homology"/>
<comment type="caution">
    <text evidence="14">The sequence shown here is derived from an EMBL/GenBank/DDBJ whole genome shotgun (WGS) entry which is preliminary data.</text>
</comment>
<dbReference type="PANTHER" id="PTHR43867">
    <property type="entry name" value="CELLULOSE SYNTHASE CATALYTIC SUBUNIT A [UDP-FORMING]"/>
    <property type="match status" value="1"/>
</dbReference>
<dbReference type="Proteomes" id="UP000030021">
    <property type="component" value="Unassembled WGS sequence"/>
</dbReference>
<evidence type="ECO:0000256" key="9">
    <source>
        <dbReference type="ARBA" id="ARBA00022692"/>
    </source>
</evidence>
<sequence>MDSLTPFPGTGLMPAPAPLAHPVQSLRHAYRDPSAPVWKPSAVFQWRRLAAFLPAVITTGALAWAFGDWLSTNGIWWLEWVLLAFVVATFFWIALAMGTATLGLAVHLKQKGTRIGATPAPLRVALLVPIYNEDTAEVFGNASAMMSALRAARSAHRFELFILSDTQDSDIALTEQRAYATLRATMPPDAPVWYRRRVQNTERKVGNIAQWLENWGGAYEAMLVLDADSLMSPEAVIALSDEMSLDPTAGLIQSAPLVVGSDTLFGRMQQFSASVYGMLLSQGLAGWTGSEGNYWGHNAILRTRAFADCAGLPRMPSLRGKGGLILSHDFVEAGLLRRAGWAVRFLPSIPGSFEEPPATLIDYALRDRRWCHGNLQHLRLLATRGLHPVSRFHLFHGAMSYLLSPAWFGLLVIWAILGNGQDSVITYFSMENPLYPVWPEMSRVSSVLILLFMYGMLLAPKMLGALSLGLTEQKMQRYGGGARFALSLLVEVLLSILFSPIMMVQQVVAVLRTVIGIRPTWSPQARKGGDYSPRTVLKFHALETVSGALLVLGMAAGVVSLWLLPIAVSLVAAVPLSMVSGLRLDQRRGLASLMATPEMVDTPPILQLARNHRMMFRHPESPPIAAE</sequence>
<dbReference type="eggNOG" id="COG2943">
    <property type="taxonomic scope" value="Bacteria"/>
</dbReference>
<name>A0A0A0HQ85_9RHOB</name>
<dbReference type="RefSeq" id="WP_037270391.1">
    <property type="nucleotide sequence ID" value="NZ_KN293976.1"/>
</dbReference>
<reference evidence="14 15" key="1">
    <citation type="submission" date="2013-01" db="EMBL/GenBank/DDBJ databases">
        <authorList>
            <person name="Fiebig A."/>
            <person name="Goeker M."/>
            <person name="Klenk H.-P.P."/>
        </authorList>
    </citation>
    <scope>NUCLEOTIDE SEQUENCE [LARGE SCALE GENOMIC DNA]</scope>
    <source>
        <strain evidence="14 15">DSM 17069</strain>
    </source>
</reference>
<dbReference type="Gene3D" id="3.90.550.10">
    <property type="entry name" value="Spore Coat Polysaccharide Biosynthesis Protein SpsA, Chain A"/>
    <property type="match status" value="1"/>
</dbReference>
<feature type="transmembrane region" description="Helical" evidence="12">
    <location>
        <begin position="548"/>
        <end position="578"/>
    </location>
</feature>
<evidence type="ECO:0000313" key="14">
    <source>
        <dbReference type="EMBL" id="KGM89136.1"/>
    </source>
</evidence>
<gene>
    <name evidence="14" type="ORF">rosmuc_00933</name>
</gene>
<keyword evidence="10 12" id="KW-1133">Transmembrane helix</keyword>
<evidence type="ECO:0000256" key="8">
    <source>
        <dbReference type="ARBA" id="ARBA00022679"/>
    </source>
</evidence>
<dbReference type="SUPFAM" id="SSF53448">
    <property type="entry name" value="Nucleotide-diphospho-sugar transferases"/>
    <property type="match status" value="1"/>
</dbReference>
<comment type="pathway">
    <text evidence="2">Glycan metabolism; osmoregulated periplasmic glucan (OPG) biosynthesis.</text>
</comment>
<keyword evidence="6" id="KW-0997">Cell inner membrane</keyword>
<evidence type="ECO:0000256" key="12">
    <source>
        <dbReference type="SAM" id="Phobius"/>
    </source>
</evidence>
<keyword evidence="11 12" id="KW-0472">Membrane</keyword>
<evidence type="ECO:0000256" key="1">
    <source>
        <dbReference type="ARBA" id="ARBA00004429"/>
    </source>
</evidence>
<evidence type="ECO:0000256" key="10">
    <source>
        <dbReference type="ARBA" id="ARBA00022989"/>
    </source>
</evidence>
<feature type="domain" description="Glycosyltransferase 2-like" evidence="13">
    <location>
        <begin position="223"/>
        <end position="419"/>
    </location>
</feature>
<evidence type="ECO:0000259" key="13">
    <source>
        <dbReference type="Pfam" id="PF13632"/>
    </source>
</evidence>
<dbReference type="PANTHER" id="PTHR43867:SF5">
    <property type="entry name" value="GLUCANS BIOSYNTHESIS GLUCOSYLTRANSFERASE H"/>
    <property type="match status" value="1"/>
</dbReference>
<dbReference type="PATRIC" id="fig|1288298.3.peg.946"/>
<feature type="transmembrane region" description="Helical" evidence="12">
    <location>
        <begin position="444"/>
        <end position="463"/>
    </location>
</feature>
<dbReference type="EMBL" id="AONH01000003">
    <property type="protein sequence ID" value="KGM89136.1"/>
    <property type="molecule type" value="Genomic_DNA"/>
</dbReference>
<organism evidence="14 15">
    <name type="scientific">Roseovarius mucosus DSM 17069</name>
    <dbReference type="NCBI Taxonomy" id="1288298"/>
    <lineage>
        <taxon>Bacteria</taxon>
        <taxon>Pseudomonadati</taxon>
        <taxon>Pseudomonadota</taxon>
        <taxon>Alphaproteobacteria</taxon>
        <taxon>Rhodobacterales</taxon>
        <taxon>Roseobacteraceae</taxon>
        <taxon>Roseovarius</taxon>
    </lineage>
</organism>
<dbReference type="InterPro" id="IPR029044">
    <property type="entry name" value="Nucleotide-diphossugar_trans"/>
</dbReference>
<evidence type="ECO:0000256" key="7">
    <source>
        <dbReference type="ARBA" id="ARBA00022676"/>
    </source>
</evidence>
<dbReference type="NCBIfam" id="NF003962">
    <property type="entry name" value="PRK05454.2-5"/>
    <property type="match status" value="1"/>
</dbReference>
<accession>A0A0A0HQ85</accession>
<keyword evidence="7 14" id="KW-0328">Glycosyltransferase</keyword>
<keyword evidence="9 12" id="KW-0812">Transmembrane</keyword>
<dbReference type="Pfam" id="PF13632">
    <property type="entry name" value="Glyco_trans_2_3"/>
    <property type="match status" value="1"/>
</dbReference>
<evidence type="ECO:0000256" key="4">
    <source>
        <dbReference type="ARBA" id="ARBA00020585"/>
    </source>
</evidence>
<dbReference type="InterPro" id="IPR050321">
    <property type="entry name" value="Glycosyltr_2/OpgH_subfam"/>
</dbReference>
<evidence type="ECO:0000313" key="15">
    <source>
        <dbReference type="Proteomes" id="UP000030021"/>
    </source>
</evidence>
<dbReference type="GO" id="GO:0016758">
    <property type="term" value="F:hexosyltransferase activity"/>
    <property type="evidence" value="ECO:0007669"/>
    <property type="project" value="TreeGrafter"/>
</dbReference>
<feature type="transmembrane region" description="Helical" evidence="12">
    <location>
        <begin position="394"/>
        <end position="417"/>
    </location>
</feature>
<comment type="similarity">
    <text evidence="3">Belongs to the glycosyltransferase 2 family. OpgH subfamily.</text>
</comment>
<dbReference type="NCBIfam" id="NF003958">
    <property type="entry name" value="PRK05454.2-1"/>
    <property type="match status" value="1"/>
</dbReference>
<feature type="transmembrane region" description="Helical" evidence="12">
    <location>
        <begin position="49"/>
        <end position="66"/>
    </location>
</feature>
<dbReference type="InterPro" id="IPR001173">
    <property type="entry name" value="Glyco_trans_2-like"/>
</dbReference>
<comment type="subcellular location">
    <subcellularLocation>
        <location evidence="1">Cell inner membrane</location>
        <topology evidence="1">Multi-pass membrane protein</topology>
    </subcellularLocation>
</comment>
<feature type="transmembrane region" description="Helical" evidence="12">
    <location>
        <begin position="78"/>
        <end position="106"/>
    </location>
</feature>